<evidence type="ECO:0000256" key="1">
    <source>
        <dbReference type="SAM" id="MobiDB-lite"/>
    </source>
</evidence>
<comment type="caution">
    <text evidence="2">The sequence shown here is derived from an EMBL/GenBank/DDBJ whole genome shotgun (WGS) entry which is preliminary data.</text>
</comment>
<dbReference type="RefSeq" id="WP_146527274.1">
    <property type="nucleotide sequence ID" value="NZ_SJPV01000005.1"/>
</dbReference>
<dbReference type="OrthoDB" id="9862825at2"/>
<accession>A0A5C6DN28</accession>
<gene>
    <name evidence="2" type="ORF">Poly41_31870</name>
</gene>
<sequence length="204" mass="23052">MISSNHVADADSIEVGPNRDSHLETPHYYPHSIRLIPDATIKDTLQQEVEHLDRRLHRVLDRADGPALILDAVVVEPELLKQAVLHFPKARPGLSCRNLIMIVRESQLQDPRWPAYRKWFRHQLDAQGSEGQIACLVLQEDCPETAALAVWIARTQSFIVTDSRGICELAAAPVEAWPQSSCSEESWLQQLFWLAKFDMLSANG</sequence>
<evidence type="ECO:0000313" key="3">
    <source>
        <dbReference type="Proteomes" id="UP000319143"/>
    </source>
</evidence>
<keyword evidence="3" id="KW-1185">Reference proteome</keyword>
<dbReference type="Proteomes" id="UP000319143">
    <property type="component" value="Unassembled WGS sequence"/>
</dbReference>
<dbReference type="EMBL" id="SJPV01000005">
    <property type="protein sequence ID" value="TWU37061.1"/>
    <property type="molecule type" value="Genomic_DNA"/>
</dbReference>
<proteinExistence type="predicted"/>
<evidence type="ECO:0000313" key="2">
    <source>
        <dbReference type="EMBL" id="TWU37061.1"/>
    </source>
</evidence>
<reference evidence="2 3" key="1">
    <citation type="submission" date="2019-02" db="EMBL/GenBank/DDBJ databases">
        <title>Deep-cultivation of Planctomycetes and their phenomic and genomic characterization uncovers novel biology.</title>
        <authorList>
            <person name="Wiegand S."/>
            <person name="Jogler M."/>
            <person name="Boedeker C."/>
            <person name="Pinto D."/>
            <person name="Vollmers J."/>
            <person name="Rivas-Marin E."/>
            <person name="Kohn T."/>
            <person name="Peeters S.H."/>
            <person name="Heuer A."/>
            <person name="Rast P."/>
            <person name="Oberbeckmann S."/>
            <person name="Bunk B."/>
            <person name="Jeske O."/>
            <person name="Meyerdierks A."/>
            <person name="Storesund J.E."/>
            <person name="Kallscheuer N."/>
            <person name="Luecker S."/>
            <person name="Lage O.M."/>
            <person name="Pohl T."/>
            <person name="Merkel B.J."/>
            <person name="Hornburger P."/>
            <person name="Mueller R.-W."/>
            <person name="Bruemmer F."/>
            <person name="Labrenz M."/>
            <person name="Spormann A.M."/>
            <person name="Op Den Camp H."/>
            <person name="Overmann J."/>
            <person name="Amann R."/>
            <person name="Jetten M.S.M."/>
            <person name="Mascher T."/>
            <person name="Medema M.H."/>
            <person name="Devos D.P."/>
            <person name="Kaster A.-K."/>
            <person name="Ovreas L."/>
            <person name="Rohde M."/>
            <person name="Galperin M.Y."/>
            <person name="Jogler C."/>
        </authorList>
    </citation>
    <scope>NUCLEOTIDE SEQUENCE [LARGE SCALE GENOMIC DNA]</scope>
    <source>
        <strain evidence="2 3">Poly41</strain>
    </source>
</reference>
<dbReference type="AlphaFoldDB" id="A0A5C6DN28"/>
<protein>
    <submittedName>
        <fullName evidence="2">Uncharacterized protein</fullName>
    </submittedName>
</protein>
<name>A0A5C6DN28_9BACT</name>
<feature type="region of interest" description="Disordered" evidence="1">
    <location>
        <begin position="1"/>
        <end position="21"/>
    </location>
</feature>
<organism evidence="2 3">
    <name type="scientific">Novipirellula artificiosorum</name>
    <dbReference type="NCBI Taxonomy" id="2528016"/>
    <lineage>
        <taxon>Bacteria</taxon>
        <taxon>Pseudomonadati</taxon>
        <taxon>Planctomycetota</taxon>
        <taxon>Planctomycetia</taxon>
        <taxon>Pirellulales</taxon>
        <taxon>Pirellulaceae</taxon>
        <taxon>Novipirellula</taxon>
    </lineage>
</organism>